<evidence type="ECO:0000313" key="2">
    <source>
        <dbReference type="Proteomes" id="UP000020406"/>
    </source>
</evidence>
<gene>
    <name evidence="1" type="ORF">AF72_05265</name>
</gene>
<dbReference type="AlphaFoldDB" id="Z9JKH8"/>
<sequence length="36" mass="3935">MGVRIGISVVIGVAMQREIRVAIELPDQVTWLPSEA</sequence>
<name>Z9JKH8_9GAMM</name>
<proteinExistence type="predicted"/>
<accession>Z9JKH8</accession>
<protein>
    <submittedName>
        <fullName evidence="1">Uncharacterized protein</fullName>
    </submittedName>
</protein>
<evidence type="ECO:0000313" key="1">
    <source>
        <dbReference type="EMBL" id="EWS78478.1"/>
    </source>
</evidence>
<reference evidence="1 2" key="1">
    <citation type="journal article" date="2014" name="Genome Announc.">
        <title>Draft Genome Sequence of Xylella fastidiosa Pear Leaf Scorch Strain in Taiwan.</title>
        <authorList>
            <person name="Su C.C."/>
            <person name="Deng W.L."/>
            <person name="Jan F.J."/>
            <person name="Chang C.J."/>
            <person name="Huang H."/>
            <person name="Chen J."/>
        </authorList>
    </citation>
    <scope>NUCLEOTIDE SEQUENCE [LARGE SCALE GENOMIC DNA]</scope>
    <source>
        <strain evidence="1 2">PLS229</strain>
    </source>
</reference>
<comment type="caution">
    <text evidence="1">The sequence shown here is derived from an EMBL/GenBank/DDBJ whole genome shotgun (WGS) entry which is preliminary data.</text>
</comment>
<dbReference type="EMBL" id="JDSQ01000007">
    <property type="protein sequence ID" value="EWS78478.1"/>
    <property type="molecule type" value="Genomic_DNA"/>
</dbReference>
<organism evidence="1 2">
    <name type="scientific">Xylella taiwanensis</name>
    <dbReference type="NCBI Taxonomy" id="1444770"/>
    <lineage>
        <taxon>Bacteria</taxon>
        <taxon>Pseudomonadati</taxon>
        <taxon>Pseudomonadota</taxon>
        <taxon>Gammaproteobacteria</taxon>
        <taxon>Lysobacterales</taxon>
        <taxon>Lysobacteraceae</taxon>
        <taxon>Xylella</taxon>
    </lineage>
</organism>
<dbReference type="Proteomes" id="UP000020406">
    <property type="component" value="Unassembled WGS sequence"/>
</dbReference>
<dbReference type="STRING" id="1444770.AF72_05265"/>